<feature type="region of interest" description="Disordered" evidence="1">
    <location>
        <begin position="237"/>
        <end position="262"/>
    </location>
</feature>
<keyword evidence="2" id="KW-1133">Transmembrane helix</keyword>
<feature type="region of interest" description="Disordered" evidence="1">
    <location>
        <begin position="548"/>
        <end position="612"/>
    </location>
</feature>
<feature type="compositionally biased region" description="Low complexity" evidence="1">
    <location>
        <begin position="380"/>
        <end position="392"/>
    </location>
</feature>
<comment type="caution">
    <text evidence="3">The sequence shown here is derived from an EMBL/GenBank/DDBJ whole genome shotgun (WGS) entry which is preliminary data.</text>
</comment>
<proteinExistence type="predicted"/>
<feature type="compositionally biased region" description="Low complexity" evidence="1">
    <location>
        <begin position="600"/>
        <end position="612"/>
    </location>
</feature>
<feature type="compositionally biased region" description="Pro residues" evidence="1">
    <location>
        <begin position="104"/>
        <end position="126"/>
    </location>
</feature>
<dbReference type="AlphaFoldDB" id="A0AAN6XW51"/>
<dbReference type="EMBL" id="MU858370">
    <property type="protein sequence ID" value="KAK4206660.1"/>
    <property type="molecule type" value="Genomic_DNA"/>
</dbReference>
<protein>
    <submittedName>
        <fullName evidence="3">Uncharacterized protein</fullName>
    </submittedName>
</protein>
<sequence>MDRGLSRMSSPALEKRQGKGKGKGNGGAGGGRNDGPGGGRGNGGGPGPGGNGKGKNDKGGGNGRGNNNDDWWRDLLTKMIPQPPKPTRTTAANPQPAKPTQQQPQPPAPAPPPAPNHPPAPNPAPAPTDRGPPGGGGGGDNNNNDSDGGGGRGAEIIADPKTTARGAQTTPAPSNAVVEPGGGGGGGSDKVSVVTITTVIWLGGGGGGKGTPVTVTTTVTIVGANTDTARLIEAPSSSSMHTTYTTASGGPQPTTIDKSPVTSSNAGLAPGAIAGIAIGLLLFLLLLLGLLLYRFRKTAVAQRMLVPFRRLSPGGSHYGPTTEKNNADIMRHSLVAGAAAGAGAGAAAMAGAGMMATGSGSGSGEKSGELTMSALPAAHPNQPLPSSSSSPPMQQTDGSHLAHDPLSVPVDAPAPVVAAASAERWKALALAGRARRLSNSGVDDLDNDYDSTAAPPPVSPVSTASARSRVLVPPVSPVLPPTDVQFLHPWRMSTDYYDLDVISEHRSEEEAASMVGSAVSIRDMTNSNRSRAMELPAAAAASSSASAWPAVQPQLPPRAVTSTPTTPTTPNTPPPIPPRDQRHSGISFQEAGETVVRINRPGSLRSRSSGGS</sequence>
<feature type="compositionally biased region" description="Gly residues" evidence="1">
    <location>
        <begin position="23"/>
        <end position="64"/>
    </location>
</feature>
<organism evidence="3 4">
    <name type="scientific">Rhypophila decipiens</name>
    <dbReference type="NCBI Taxonomy" id="261697"/>
    <lineage>
        <taxon>Eukaryota</taxon>
        <taxon>Fungi</taxon>
        <taxon>Dikarya</taxon>
        <taxon>Ascomycota</taxon>
        <taxon>Pezizomycotina</taxon>
        <taxon>Sordariomycetes</taxon>
        <taxon>Sordariomycetidae</taxon>
        <taxon>Sordariales</taxon>
        <taxon>Naviculisporaceae</taxon>
        <taxon>Rhypophila</taxon>
    </lineage>
</organism>
<reference evidence="3" key="2">
    <citation type="submission" date="2023-05" db="EMBL/GenBank/DDBJ databases">
        <authorList>
            <consortium name="Lawrence Berkeley National Laboratory"/>
            <person name="Steindorff A."/>
            <person name="Hensen N."/>
            <person name="Bonometti L."/>
            <person name="Westerberg I."/>
            <person name="Brannstrom I.O."/>
            <person name="Guillou S."/>
            <person name="Cros-Aarteil S."/>
            <person name="Calhoun S."/>
            <person name="Haridas S."/>
            <person name="Kuo A."/>
            <person name="Mondo S."/>
            <person name="Pangilinan J."/>
            <person name="Riley R."/>
            <person name="Labutti K."/>
            <person name="Andreopoulos B."/>
            <person name="Lipzen A."/>
            <person name="Chen C."/>
            <person name="Yanf M."/>
            <person name="Daum C."/>
            <person name="Ng V."/>
            <person name="Clum A."/>
            <person name="Ohm R."/>
            <person name="Martin F."/>
            <person name="Silar P."/>
            <person name="Natvig D."/>
            <person name="Lalanne C."/>
            <person name="Gautier V."/>
            <person name="Ament-Velasquez S.L."/>
            <person name="Kruys A."/>
            <person name="Hutchinson M.I."/>
            <person name="Powell A.J."/>
            <person name="Barry K."/>
            <person name="Miller A.N."/>
            <person name="Grigoriev I.V."/>
            <person name="Debuchy R."/>
            <person name="Gladieux P."/>
            <person name="Thoren M.H."/>
            <person name="Johannesson H."/>
        </authorList>
    </citation>
    <scope>NUCLEOTIDE SEQUENCE</scope>
    <source>
        <strain evidence="3">PSN293</strain>
    </source>
</reference>
<name>A0AAN6XW51_9PEZI</name>
<evidence type="ECO:0000313" key="3">
    <source>
        <dbReference type="EMBL" id="KAK4206660.1"/>
    </source>
</evidence>
<keyword evidence="2" id="KW-0472">Membrane</keyword>
<feature type="region of interest" description="Disordered" evidence="1">
    <location>
        <begin position="1"/>
        <end position="189"/>
    </location>
</feature>
<feature type="compositionally biased region" description="Low complexity" evidence="1">
    <location>
        <begin position="89"/>
        <end position="103"/>
    </location>
</feature>
<reference evidence="3" key="1">
    <citation type="journal article" date="2023" name="Mol. Phylogenet. Evol.">
        <title>Genome-scale phylogeny and comparative genomics of the fungal order Sordariales.</title>
        <authorList>
            <person name="Hensen N."/>
            <person name="Bonometti L."/>
            <person name="Westerberg I."/>
            <person name="Brannstrom I.O."/>
            <person name="Guillou S."/>
            <person name="Cros-Aarteil S."/>
            <person name="Calhoun S."/>
            <person name="Haridas S."/>
            <person name="Kuo A."/>
            <person name="Mondo S."/>
            <person name="Pangilinan J."/>
            <person name="Riley R."/>
            <person name="LaButti K."/>
            <person name="Andreopoulos B."/>
            <person name="Lipzen A."/>
            <person name="Chen C."/>
            <person name="Yan M."/>
            <person name="Daum C."/>
            <person name="Ng V."/>
            <person name="Clum A."/>
            <person name="Steindorff A."/>
            <person name="Ohm R.A."/>
            <person name="Martin F."/>
            <person name="Silar P."/>
            <person name="Natvig D.O."/>
            <person name="Lalanne C."/>
            <person name="Gautier V."/>
            <person name="Ament-Velasquez S.L."/>
            <person name="Kruys A."/>
            <person name="Hutchinson M.I."/>
            <person name="Powell A.J."/>
            <person name="Barry K."/>
            <person name="Miller A.N."/>
            <person name="Grigoriev I.V."/>
            <person name="Debuchy R."/>
            <person name="Gladieux P."/>
            <person name="Hiltunen Thoren M."/>
            <person name="Johannesson H."/>
        </authorList>
    </citation>
    <scope>NUCLEOTIDE SEQUENCE</scope>
    <source>
        <strain evidence="3">PSN293</strain>
    </source>
</reference>
<feature type="region of interest" description="Disordered" evidence="1">
    <location>
        <begin position="375"/>
        <end position="405"/>
    </location>
</feature>
<feature type="region of interest" description="Disordered" evidence="1">
    <location>
        <begin position="439"/>
        <end position="462"/>
    </location>
</feature>
<gene>
    <name evidence="3" type="ORF">QBC37DRAFT_434629</name>
</gene>
<evidence type="ECO:0000256" key="2">
    <source>
        <dbReference type="SAM" id="Phobius"/>
    </source>
</evidence>
<evidence type="ECO:0000256" key="1">
    <source>
        <dbReference type="SAM" id="MobiDB-lite"/>
    </source>
</evidence>
<keyword evidence="4" id="KW-1185">Reference proteome</keyword>
<dbReference type="Proteomes" id="UP001301769">
    <property type="component" value="Unassembled WGS sequence"/>
</dbReference>
<feature type="transmembrane region" description="Helical" evidence="2">
    <location>
        <begin position="268"/>
        <end position="293"/>
    </location>
</feature>
<accession>A0AAN6XW51</accession>
<keyword evidence="2" id="KW-0812">Transmembrane</keyword>
<evidence type="ECO:0000313" key="4">
    <source>
        <dbReference type="Proteomes" id="UP001301769"/>
    </source>
</evidence>
<feature type="compositionally biased region" description="Low complexity" evidence="1">
    <location>
        <begin position="557"/>
        <end position="569"/>
    </location>
</feature>